<name>A0A1M4X1K4_9BACT</name>
<dbReference type="Proteomes" id="UP000184480">
    <property type="component" value="Unassembled WGS sequence"/>
</dbReference>
<sequence length="637" mass="71511">MKRIFKGLFLLSVLLFLSLGTFAQPVLPDISIRDTIGIDEVVVTGTRTSVTSNNLPMSVSVVTETQLENRQDQSVLPILVERVPSLFITSRSVMGYGASTGAAGAMSMRGVGGTGSQLLMLIDGHPQFMGIFSHPLNDTYQTLMAERVEVVRGPASVLYGSNAMGGVINILTKKQQDEGVRTQARLMYGSYNTLSAEATNMARYGKFNSVLSLGYNRSDGHRDNMDFEQYSGYAKVGYDLTPNWKSFVDLDLSKSYSSNPGTVDVPMFDNDMDILRGVTSFSLTNNYDRTSGAVKLFYNFGDHYINDGYREGGTPRESRFNSTDWMFGLMMFQNYSLWQGNQTTIGFDYQRYGGHAWTSYVNDNPDSKIAREYMSDYAGYVNFQQMLWDKLMVNAGIRFDHHTVAGNEWIPQIGLSYFAAPNTTIKGIVSKGYRNPTMRELYMWGPKNPDLKPEDLMNYEVSLNQHLLNRRLALELNLYYIKGNNSIVAAPAENSAGWQYMNTGELENYGLEVSANYYITPRLNINANYSYLHMEHEIAAAPKHKIFAGVDYSMKKWLFSTGLQYVNDLVTEAPDLVAGTSGEKDSFLLWNVRVSYKVAKWCDLFARGENLLDQNYQMYTGYPMPGATVFGGVSVKF</sequence>
<evidence type="ECO:0000256" key="5">
    <source>
        <dbReference type="ARBA" id="ARBA00022729"/>
    </source>
</evidence>
<dbReference type="SUPFAM" id="SSF56935">
    <property type="entry name" value="Porins"/>
    <property type="match status" value="1"/>
</dbReference>
<keyword evidence="16" id="KW-1185">Reference proteome</keyword>
<dbReference type="OrthoDB" id="1109239at2"/>
<evidence type="ECO:0000256" key="3">
    <source>
        <dbReference type="ARBA" id="ARBA00022452"/>
    </source>
</evidence>
<dbReference type="InterPro" id="IPR039426">
    <property type="entry name" value="TonB-dep_rcpt-like"/>
</dbReference>
<evidence type="ECO:0000313" key="16">
    <source>
        <dbReference type="Proteomes" id="UP000184480"/>
    </source>
</evidence>
<evidence type="ECO:0000256" key="4">
    <source>
        <dbReference type="ARBA" id="ARBA00022692"/>
    </source>
</evidence>
<accession>A0A1M4X1K4</accession>
<dbReference type="InterPro" id="IPR037066">
    <property type="entry name" value="Plug_dom_sf"/>
</dbReference>
<protein>
    <submittedName>
        <fullName evidence="15">Iron complex outermembrane recepter protein</fullName>
    </submittedName>
</protein>
<dbReference type="STRING" id="1346286.SAMN05444362_102376"/>
<feature type="domain" description="TonB-dependent receptor plug" evidence="14">
    <location>
        <begin position="53"/>
        <end position="167"/>
    </location>
</feature>
<dbReference type="GO" id="GO:0009279">
    <property type="term" value="C:cell outer membrane"/>
    <property type="evidence" value="ECO:0007669"/>
    <property type="project" value="UniProtKB-SubCell"/>
</dbReference>
<dbReference type="Pfam" id="PF07715">
    <property type="entry name" value="Plug"/>
    <property type="match status" value="1"/>
</dbReference>
<dbReference type="GO" id="GO:0015344">
    <property type="term" value="F:siderophore uptake transmembrane transporter activity"/>
    <property type="evidence" value="ECO:0007669"/>
    <property type="project" value="TreeGrafter"/>
</dbReference>
<evidence type="ECO:0000313" key="15">
    <source>
        <dbReference type="EMBL" id="SHE87325.1"/>
    </source>
</evidence>
<evidence type="ECO:0000256" key="9">
    <source>
        <dbReference type="ARBA" id="ARBA00023237"/>
    </source>
</evidence>
<keyword evidence="8" id="KW-0675">Receptor</keyword>
<dbReference type="RefSeq" id="WP_062176017.1">
    <property type="nucleotide sequence ID" value="NZ_BBXL01000002.1"/>
</dbReference>
<dbReference type="InterPro" id="IPR000531">
    <property type="entry name" value="Beta-barrel_TonB"/>
</dbReference>
<keyword evidence="7 10" id="KW-0472">Membrane</keyword>
<evidence type="ECO:0000256" key="8">
    <source>
        <dbReference type="ARBA" id="ARBA00023170"/>
    </source>
</evidence>
<keyword evidence="2 10" id="KW-0813">Transport</keyword>
<evidence type="ECO:0000259" key="14">
    <source>
        <dbReference type="Pfam" id="PF07715"/>
    </source>
</evidence>
<dbReference type="PROSITE" id="PS52016">
    <property type="entry name" value="TONB_DEPENDENT_REC_3"/>
    <property type="match status" value="1"/>
</dbReference>
<proteinExistence type="inferred from homology"/>
<dbReference type="PANTHER" id="PTHR30069:SF29">
    <property type="entry name" value="HEMOGLOBIN AND HEMOGLOBIN-HAPTOGLOBIN-BINDING PROTEIN 1-RELATED"/>
    <property type="match status" value="1"/>
</dbReference>
<feature type="chain" id="PRO_5009908217" evidence="12">
    <location>
        <begin position="24"/>
        <end position="637"/>
    </location>
</feature>
<feature type="domain" description="TonB-dependent receptor-like beta-barrel" evidence="13">
    <location>
        <begin position="216"/>
        <end position="611"/>
    </location>
</feature>
<evidence type="ECO:0000256" key="10">
    <source>
        <dbReference type="PROSITE-ProRule" id="PRU01360"/>
    </source>
</evidence>
<organism evidence="15 16">
    <name type="scientific">Dysgonomonas macrotermitis</name>
    <dbReference type="NCBI Taxonomy" id="1346286"/>
    <lineage>
        <taxon>Bacteria</taxon>
        <taxon>Pseudomonadati</taxon>
        <taxon>Bacteroidota</taxon>
        <taxon>Bacteroidia</taxon>
        <taxon>Bacteroidales</taxon>
        <taxon>Dysgonomonadaceae</taxon>
        <taxon>Dysgonomonas</taxon>
    </lineage>
</organism>
<dbReference type="PANTHER" id="PTHR30069">
    <property type="entry name" value="TONB-DEPENDENT OUTER MEMBRANE RECEPTOR"/>
    <property type="match status" value="1"/>
</dbReference>
<gene>
    <name evidence="15" type="ORF">SAMN05444362_102376</name>
</gene>
<keyword evidence="5 12" id="KW-0732">Signal</keyword>
<keyword evidence="4 10" id="KW-0812">Transmembrane</keyword>
<evidence type="ECO:0000256" key="1">
    <source>
        <dbReference type="ARBA" id="ARBA00004571"/>
    </source>
</evidence>
<dbReference type="CDD" id="cd01347">
    <property type="entry name" value="ligand_gated_channel"/>
    <property type="match status" value="1"/>
</dbReference>
<keyword evidence="3 10" id="KW-1134">Transmembrane beta strand</keyword>
<dbReference type="Gene3D" id="2.170.130.10">
    <property type="entry name" value="TonB-dependent receptor, plug domain"/>
    <property type="match status" value="1"/>
</dbReference>
<comment type="subcellular location">
    <subcellularLocation>
        <location evidence="1 10">Cell outer membrane</location>
        <topology evidence="1 10">Multi-pass membrane protein</topology>
    </subcellularLocation>
</comment>
<evidence type="ECO:0000259" key="13">
    <source>
        <dbReference type="Pfam" id="PF00593"/>
    </source>
</evidence>
<evidence type="ECO:0000256" key="12">
    <source>
        <dbReference type="SAM" id="SignalP"/>
    </source>
</evidence>
<dbReference type="Gene3D" id="2.40.170.20">
    <property type="entry name" value="TonB-dependent receptor, beta-barrel domain"/>
    <property type="match status" value="1"/>
</dbReference>
<reference evidence="16" key="1">
    <citation type="submission" date="2016-11" db="EMBL/GenBank/DDBJ databases">
        <authorList>
            <person name="Varghese N."/>
            <person name="Submissions S."/>
        </authorList>
    </citation>
    <scope>NUCLEOTIDE SEQUENCE [LARGE SCALE GENOMIC DNA]</scope>
    <source>
        <strain evidence="16">DSM 27370</strain>
    </source>
</reference>
<evidence type="ECO:0000256" key="6">
    <source>
        <dbReference type="ARBA" id="ARBA00023077"/>
    </source>
</evidence>
<comment type="similarity">
    <text evidence="10 11">Belongs to the TonB-dependent receptor family.</text>
</comment>
<dbReference type="AlphaFoldDB" id="A0A1M4X1K4"/>
<dbReference type="EMBL" id="FQUC01000002">
    <property type="protein sequence ID" value="SHE87325.1"/>
    <property type="molecule type" value="Genomic_DNA"/>
</dbReference>
<dbReference type="Pfam" id="PF00593">
    <property type="entry name" value="TonB_dep_Rec_b-barrel"/>
    <property type="match status" value="1"/>
</dbReference>
<keyword evidence="6 11" id="KW-0798">TonB box</keyword>
<evidence type="ECO:0000256" key="2">
    <source>
        <dbReference type="ARBA" id="ARBA00022448"/>
    </source>
</evidence>
<feature type="signal peptide" evidence="12">
    <location>
        <begin position="1"/>
        <end position="23"/>
    </location>
</feature>
<keyword evidence="9 10" id="KW-0998">Cell outer membrane</keyword>
<dbReference type="InterPro" id="IPR036942">
    <property type="entry name" value="Beta-barrel_TonB_sf"/>
</dbReference>
<evidence type="ECO:0000256" key="7">
    <source>
        <dbReference type="ARBA" id="ARBA00023136"/>
    </source>
</evidence>
<dbReference type="InterPro" id="IPR012910">
    <property type="entry name" value="Plug_dom"/>
</dbReference>
<evidence type="ECO:0000256" key="11">
    <source>
        <dbReference type="RuleBase" id="RU003357"/>
    </source>
</evidence>
<dbReference type="GO" id="GO:0044718">
    <property type="term" value="P:siderophore transmembrane transport"/>
    <property type="evidence" value="ECO:0007669"/>
    <property type="project" value="TreeGrafter"/>
</dbReference>